<gene>
    <name evidence="1" type="ORF">AFUS01_LOCUS4382</name>
</gene>
<proteinExistence type="predicted"/>
<accession>A0A8J2J9S0</accession>
<protein>
    <submittedName>
        <fullName evidence="1">Uncharacterized protein</fullName>
    </submittedName>
</protein>
<dbReference type="Proteomes" id="UP000708208">
    <property type="component" value="Unassembled WGS sequence"/>
</dbReference>
<sequence length="73" mass="8677">VPYHHDRYCTYCGKQVKENWQICRDLRCKEPTTPRYPDVGPEWSLCPKCNTSFLHESQRFCAIRHHRTPVGSI</sequence>
<organism evidence="1 2">
    <name type="scientific">Allacma fusca</name>
    <dbReference type="NCBI Taxonomy" id="39272"/>
    <lineage>
        <taxon>Eukaryota</taxon>
        <taxon>Metazoa</taxon>
        <taxon>Ecdysozoa</taxon>
        <taxon>Arthropoda</taxon>
        <taxon>Hexapoda</taxon>
        <taxon>Collembola</taxon>
        <taxon>Symphypleona</taxon>
        <taxon>Sminthuridae</taxon>
        <taxon>Allacma</taxon>
    </lineage>
</organism>
<evidence type="ECO:0000313" key="1">
    <source>
        <dbReference type="EMBL" id="CAG7701992.1"/>
    </source>
</evidence>
<evidence type="ECO:0000313" key="2">
    <source>
        <dbReference type="Proteomes" id="UP000708208"/>
    </source>
</evidence>
<name>A0A8J2J9S0_9HEXA</name>
<reference evidence="1" key="1">
    <citation type="submission" date="2021-06" db="EMBL/GenBank/DDBJ databases">
        <authorList>
            <person name="Hodson N. C."/>
            <person name="Mongue J. A."/>
            <person name="Jaron S. K."/>
        </authorList>
    </citation>
    <scope>NUCLEOTIDE SEQUENCE</scope>
</reference>
<dbReference type="EMBL" id="CAJVCH010027288">
    <property type="protein sequence ID" value="CAG7701992.1"/>
    <property type="molecule type" value="Genomic_DNA"/>
</dbReference>
<feature type="non-terminal residue" evidence="1">
    <location>
        <position position="73"/>
    </location>
</feature>
<keyword evidence="2" id="KW-1185">Reference proteome</keyword>
<comment type="caution">
    <text evidence="1">The sequence shown here is derived from an EMBL/GenBank/DDBJ whole genome shotgun (WGS) entry which is preliminary data.</text>
</comment>
<dbReference type="AlphaFoldDB" id="A0A8J2J9S0"/>